<protein>
    <recommendedName>
        <fullName evidence="3">Alcohol dehydrogenase</fullName>
    </recommendedName>
</protein>
<organism evidence="1 2">
    <name type="scientific">Acetomicrobium flavidum</name>
    <dbReference type="NCBI Taxonomy" id="49896"/>
    <lineage>
        <taxon>Bacteria</taxon>
        <taxon>Thermotogati</taxon>
        <taxon>Synergistota</taxon>
        <taxon>Synergistia</taxon>
        <taxon>Synergistales</taxon>
        <taxon>Acetomicrobiaceae</taxon>
        <taxon>Acetomicrobium</taxon>
    </lineage>
</organism>
<dbReference type="Proteomes" id="UP000185093">
    <property type="component" value="Unassembled WGS sequence"/>
</dbReference>
<evidence type="ECO:0000313" key="1">
    <source>
        <dbReference type="EMBL" id="SIN64354.1"/>
    </source>
</evidence>
<accession>A0ABY1JBW9</accession>
<evidence type="ECO:0000313" key="2">
    <source>
        <dbReference type="Proteomes" id="UP000185093"/>
    </source>
</evidence>
<dbReference type="EMBL" id="FSQZ01000001">
    <property type="protein sequence ID" value="SIN64354.1"/>
    <property type="molecule type" value="Genomic_DNA"/>
</dbReference>
<gene>
    <name evidence="1" type="ORF">SAMN05444368_0590</name>
</gene>
<sequence>MLIVECQVCGEIKVLAGDPDYDGMARATWICSKCGTGQLVQLPVSHDARGLDLRKILRGMSVHSSSGEYVSIVNRG</sequence>
<comment type="caution">
    <text evidence="1">The sequence shown here is derived from an EMBL/GenBank/DDBJ whole genome shotgun (WGS) entry which is preliminary data.</text>
</comment>
<reference evidence="1 2" key="1">
    <citation type="submission" date="2016-11" db="EMBL/GenBank/DDBJ databases">
        <authorList>
            <person name="Varghese N."/>
            <person name="Submissions S."/>
        </authorList>
    </citation>
    <scope>NUCLEOTIDE SEQUENCE [LARGE SCALE GENOMIC DNA]</scope>
    <source>
        <strain evidence="1 2">DSM 20664</strain>
    </source>
</reference>
<evidence type="ECO:0008006" key="3">
    <source>
        <dbReference type="Google" id="ProtNLM"/>
    </source>
</evidence>
<dbReference type="RefSeq" id="WP_014806408.1">
    <property type="nucleotide sequence ID" value="NZ_DAONBL010000014.1"/>
</dbReference>
<name>A0ABY1JBW9_9BACT</name>
<proteinExistence type="predicted"/>
<keyword evidence="2" id="KW-1185">Reference proteome</keyword>